<dbReference type="PANTHER" id="PTHR43782">
    <property type="entry name" value="ARGINASE"/>
    <property type="match status" value="1"/>
</dbReference>
<dbReference type="RefSeq" id="WP_378072392.1">
    <property type="nucleotide sequence ID" value="NZ_JBHSBL010000028.1"/>
</dbReference>
<comment type="similarity">
    <text evidence="4">Belongs to the arginase family.</text>
</comment>
<keyword evidence="1" id="KW-0479">Metal-binding</keyword>
<dbReference type="Proteomes" id="UP001595867">
    <property type="component" value="Unassembled WGS sequence"/>
</dbReference>
<sequence>MTIILVPYHQDDQLPAGDIVAPADVIVHPEFPAGDRWERLATQYEAVATAVAAADGLPLVFSGDCLIAGGVVAGVQRRGDDPAMVWFDAHADLHTFESSGSGYLGGMSLRLVTGAHPGEYADRFGLRPVASGRVVLADARDVDPPEADYLAGSAVRRVPVAAVTAETAPDGPLVVHVDLDVIDPAEVPRLRFPVAGGPAAADVLAACERLLATGRVVAVHVACPWWPAAGDGERATREALVARFTALVSPAGRR</sequence>
<dbReference type="EMBL" id="JBHSBL010000028">
    <property type="protein sequence ID" value="MFC4071517.1"/>
    <property type="molecule type" value="Genomic_DNA"/>
</dbReference>
<accession>A0ABV8J941</accession>
<organism evidence="5 6">
    <name type="scientific">Actinoplanes subglobosus</name>
    <dbReference type="NCBI Taxonomy" id="1547892"/>
    <lineage>
        <taxon>Bacteria</taxon>
        <taxon>Bacillati</taxon>
        <taxon>Actinomycetota</taxon>
        <taxon>Actinomycetes</taxon>
        <taxon>Micromonosporales</taxon>
        <taxon>Micromonosporaceae</taxon>
        <taxon>Actinoplanes</taxon>
    </lineage>
</organism>
<dbReference type="SUPFAM" id="SSF52768">
    <property type="entry name" value="Arginase/deacetylase"/>
    <property type="match status" value="1"/>
</dbReference>
<dbReference type="InterPro" id="IPR023696">
    <property type="entry name" value="Ureohydrolase_dom_sf"/>
</dbReference>
<protein>
    <submittedName>
        <fullName evidence="5">Arginase family protein</fullName>
    </submittedName>
</protein>
<evidence type="ECO:0000313" key="5">
    <source>
        <dbReference type="EMBL" id="MFC4071517.1"/>
    </source>
</evidence>
<dbReference type="InterPro" id="IPR006035">
    <property type="entry name" value="Ureohydrolase"/>
</dbReference>
<evidence type="ECO:0000313" key="6">
    <source>
        <dbReference type="Proteomes" id="UP001595867"/>
    </source>
</evidence>
<name>A0ABV8J941_9ACTN</name>
<evidence type="ECO:0000256" key="2">
    <source>
        <dbReference type="ARBA" id="ARBA00022801"/>
    </source>
</evidence>
<gene>
    <name evidence="5" type="ORF">ACFO0C_41830</name>
</gene>
<dbReference type="PROSITE" id="PS51409">
    <property type="entry name" value="ARGINASE_2"/>
    <property type="match status" value="1"/>
</dbReference>
<proteinExistence type="inferred from homology"/>
<reference evidence="6" key="1">
    <citation type="journal article" date="2019" name="Int. J. Syst. Evol. Microbiol.">
        <title>The Global Catalogue of Microorganisms (GCM) 10K type strain sequencing project: providing services to taxonomists for standard genome sequencing and annotation.</title>
        <authorList>
            <consortium name="The Broad Institute Genomics Platform"/>
            <consortium name="The Broad Institute Genome Sequencing Center for Infectious Disease"/>
            <person name="Wu L."/>
            <person name="Ma J."/>
        </authorList>
    </citation>
    <scope>NUCLEOTIDE SEQUENCE [LARGE SCALE GENOMIC DNA]</scope>
    <source>
        <strain evidence="6">TBRC 5832</strain>
    </source>
</reference>
<dbReference type="Pfam" id="PF00491">
    <property type="entry name" value="Arginase"/>
    <property type="match status" value="1"/>
</dbReference>
<evidence type="ECO:0000256" key="3">
    <source>
        <dbReference type="ARBA" id="ARBA00023211"/>
    </source>
</evidence>
<dbReference type="PANTHER" id="PTHR43782:SF3">
    <property type="entry name" value="ARGINASE"/>
    <property type="match status" value="1"/>
</dbReference>
<comment type="caution">
    <text evidence="5">The sequence shown here is derived from an EMBL/GenBank/DDBJ whole genome shotgun (WGS) entry which is preliminary data.</text>
</comment>
<dbReference type="PRINTS" id="PR00116">
    <property type="entry name" value="ARGINASE"/>
</dbReference>
<keyword evidence="6" id="KW-1185">Reference proteome</keyword>
<evidence type="ECO:0000256" key="1">
    <source>
        <dbReference type="ARBA" id="ARBA00022723"/>
    </source>
</evidence>
<evidence type="ECO:0000256" key="4">
    <source>
        <dbReference type="PROSITE-ProRule" id="PRU00742"/>
    </source>
</evidence>
<keyword evidence="2" id="KW-0378">Hydrolase</keyword>
<keyword evidence="3" id="KW-0464">Manganese</keyword>
<dbReference type="Gene3D" id="3.40.800.10">
    <property type="entry name" value="Ureohydrolase domain"/>
    <property type="match status" value="1"/>
</dbReference>